<dbReference type="InterPro" id="IPR025339">
    <property type="entry name" value="DUF4245"/>
</dbReference>
<dbReference type="STRING" id="642780.SAMN04488570_1997"/>
<reference evidence="3" key="1">
    <citation type="submission" date="2016-10" db="EMBL/GenBank/DDBJ databases">
        <authorList>
            <person name="Varghese N."/>
            <person name="Submissions S."/>
        </authorList>
    </citation>
    <scope>NUCLEOTIDE SEQUENCE [LARGE SCALE GENOMIC DNA]</scope>
    <source>
        <strain evidence="3">DSM 22127</strain>
    </source>
</reference>
<dbReference type="EMBL" id="LT629757">
    <property type="protein sequence ID" value="SDS49211.1"/>
    <property type="molecule type" value="Genomic_DNA"/>
</dbReference>
<evidence type="ECO:0000313" key="2">
    <source>
        <dbReference type="EMBL" id="SDS49211.1"/>
    </source>
</evidence>
<sequence>MSQTTGRPGRYNRTSGGLVGAMIITVLLVVVFASVRGLVFGDRSSDVASVDWEAQVRAGRADGKLTVPAPRSLPESWRATSAAYATGTAPSWRMGVVTGDELYLGIYERLGSVADLVEEHVDANAEQGEDVTVAGETWQSFSDSGGDYALVRRVEEPQGGRGTVLVVGTVPRTEVRDYVAGLTTG</sequence>
<feature type="transmembrane region" description="Helical" evidence="1">
    <location>
        <begin position="15"/>
        <end position="35"/>
    </location>
</feature>
<keyword evidence="1" id="KW-1133">Transmembrane helix</keyword>
<dbReference type="Pfam" id="PF14030">
    <property type="entry name" value="DUF4245"/>
    <property type="match status" value="1"/>
</dbReference>
<gene>
    <name evidence="2" type="ORF">SAMN04488570_1997</name>
</gene>
<proteinExistence type="predicted"/>
<keyword evidence="1" id="KW-0812">Transmembrane</keyword>
<dbReference type="OrthoDB" id="3827115at2"/>
<organism evidence="2 3">
    <name type="scientific">Nocardioides scoriae</name>
    <dbReference type="NCBI Taxonomy" id="642780"/>
    <lineage>
        <taxon>Bacteria</taxon>
        <taxon>Bacillati</taxon>
        <taxon>Actinomycetota</taxon>
        <taxon>Actinomycetes</taxon>
        <taxon>Propionibacteriales</taxon>
        <taxon>Nocardioidaceae</taxon>
        <taxon>Nocardioides</taxon>
    </lineage>
</organism>
<protein>
    <recommendedName>
        <fullName evidence="4">DUF4245 domain-containing protein</fullName>
    </recommendedName>
</protein>
<evidence type="ECO:0000256" key="1">
    <source>
        <dbReference type="SAM" id="Phobius"/>
    </source>
</evidence>
<keyword evidence="1" id="KW-0472">Membrane</keyword>
<accession>A0A1H1SMS5</accession>
<keyword evidence="3" id="KW-1185">Reference proteome</keyword>
<dbReference type="Proteomes" id="UP000198859">
    <property type="component" value="Chromosome I"/>
</dbReference>
<evidence type="ECO:0008006" key="4">
    <source>
        <dbReference type="Google" id="ProtNLM"/>
    </source>
</evidence>
<name>A0A1H1SMS5_9ACTN</name>
<dbReference type="AlphaFoldDB" id="A0A1H1SMS5"/>
<evidence type="ECO:0000313" key="3">
    <source>
        <dbReference type="Proteomes" id="UP000198859"/>
    </source>
</evidence>
<dbReference type="RefSeq" id="WP_091729053.1">
    <property type="nucleotide sequence ID" value="NZ_LT629757.1"/>
</dbReference>